<sequence length="379" mass="42858">MPPTAHHFTPVYPLHEPQQSFRSKQYAPPRKRKRQQDPNDDDESDDSDLHTDPVQPSVTSRNVNDPYRVAGWPENMPLPGFSFPHAPAVKRRNRQPVSNNLQTELAALKPPLYVPPPGEQDTTSSLRRHHLGVLTTILHTSLLKHDFVRAGRAWGMILRTNILGRPLDVRTHGRWGIGAEILMRKFSPQNDFHEQSDHASTISDEGFEAAKDYYERLILQYPFQKTNPNAISSLTFYPAMFGLCIYEIQQKCNRALERMRNSSLEADQSDSESEQTRNQESKNIAAIKRSELDSAAGLAARMDELMLSPPFDTYPPLLQLRSSVALWLADLYETAANPDDDGDENKERASLERSRAKRCIERMKAAGVTVPEPILNGLG</sequence>
<dbReference type="GO" id="GO:0070860">
    <property type="term" value="C:RNA polymerase I core factor complex"/>
    <property type="evidence" value="ECO:0007669"/>
    <property type="project" value="TreeGrafter"/>
</dbReference>
<dbReference type="InterPro" id="IPR053029">
    <property type="entry name" value="RNA_pol_I-specific_init_factor"/>
</dbReference>
<dbReference type="OrthoDB" id="2159786at2759"/>
<name>A0A9N8K0W1_9PEZI</name>
<dbReference type="Proteomes" id="UP000714618">
    <property type="component" value="Unassembled WGS sequence"/>
</dbReference>
<dbReference type="AlphaFoldDB" id="A0A9N8K0W1"/>
<dbReference type="Pfam" id="PF04090">
    <property type="entry name" value="Rrn11"/>
    <property type="match status" value="1"/>
</dbReference>
<evidence type="ECO:0000313" key="2">
    <source>
        <dbReference type="EMBL" id="CAD0097915.1"/>
    </source>
</evidence>
<keyword evidence="3" id="KW-1185">Reference proteome</keyword>
<dbReference type="GO" id="GO:0042790">
    <property type="term" value="P:nucleolar large rRNA transcription by RNA polymerase I"/>
    <property type="evidence" value="ECO:0007669"/>
    <property type="project" value="TreeGrafter"/>
</dbReference>
<dbReference type="PANTHER" id="PTHR28244:SF1">
    <property type="entry name" value="RNA POLYMERASE I-SPECIFIC TRANSCRIPTION INITIATION FACTOR RRN11"/>
    <property type="match status" value="1"/>
</dbReference>
<dbReference type="InterPro" id="IPR007224">
    <property type="entry name" value="TIF_Rrn11"/>
</dbReference>
<reference evidence="2" key="1">
    <citation type="submission" date="2020-06" db="EMBL/GenBank/DDBJ databases">
        <authorList>
            <person name="Onetto C."/>
        </authorList>
    </citation>
    <scope>NUCLEOTIDE SEQUENCE</scope>
</reference>
<dbReference type="GO" id="GO:0017025">
    <property type="term" value="F:TBP-class protein binding"/>
    <property type="evidence" value="ECO:0007669"/>
    <property type="project" value="TreeGrafter"/>
</dbReference>
<protein>
    <submittedName>
        <fullName evidence="2">Uncharacterized protein</fullName>
    </submittedName>
</protein>
<gene>
    <name evidence="2" type="ORF">AWRI4233_LOCUS6739</name>
</gene>
<dbReference type="GO" id="GO:0001164">
    <property type="term" value="F:RNA polymerase I core promoter sequence-specific DNA binding"/>
    <property type="evidence" value="ECO:0007669"/>
    <property type="project" value="InterPro"/>
</dbReference>
<accession>A0A9N8K0W1</accession>
<organism evidence="2 3">
    <name type="scientific">Aureobasidium mustum</name>
    <dbReference type="NCBI Taxonomy" id="2773714"/>
    <lineage>
        <taxon>Eukaryota</taxon>
        <taxon>Fungi</taxon>
        <taxon>Dikarya</taxon>
        <taxon>Ascomycota</taxon>
        <taxon>Pezizomycotina</taxon>
        <taxon>Dothideomycetes</taxon>
        <taxon>Dothideomycetidae</taxon>
        <taxon>Dothideales</taxon>
        <taxon>Saccotheciaceae</taxon>
        <taxon>Aureobasidium</taxon>
    </lineage>
</organism>
<dbReference type="EMBL" id="CAIJEO010000008">
    <property type="protein sequence ID" value="CAD0097915.1"/>
    <property type="molecule type" value="Genomic_DNA"/>
</dbReference>
<comment type="caution">
    <text evidence="2">The sequence shown here is derived from an EMBL/GenBank/DDBJ whole genome shotgun (WGS) entry which is preliminary data.</text>
</comment>
<evidence type="ECO:0000256" key="1">
    <source>
        <dbReference type="SAM" id="MobiDB-lite"/>
    </source>
</evidence>
<dbReference type="PANTHER" id="PTHR28244">
    <property type="entry name" value="RNA POLYMERASE I-SPECIFIC TRANSCRIPTION INITIATION FACTOR RRN11"/>
    <property type="match status" value="1"/>
</dbReference>
<dbReference type="GO" id="GO:0001181">
    <property type="term" value="F:RNA polymerase I general transcription initiation factor activity"/>
    <property type="evidence" value="ECO:0007669"/>
    <property type="project" value="InterPro"/>
</dbReference>
<evidence type="ECO:0000313" key="3">
    <source>
        <dbReference type="Proteomes" id="UP000714618"/>
    </source>
</evidence>
<proteinExistence type="predicted"/>
<feature type="region of interest" description="Disordered" evidence="1">
    <location>
        <begin position="1"/>
        <end position="66"/>
    </location>
</feature>
<feature type="region of interest" description="Disordered" evidence="1">
    <location>
        <begin position="263"/>
        <end position="283"/>
    </location>
</feature>
<feature type="compositionally biased region" description="Polar residues" evidence="1">
    <location>
        <begin position="54"/>
        <end position="63"/>
    </location>
</feature>